<dbReference type="GO" id="GO:0019877">
    <property type="term" value="P:diaminopimelate biosynthetic process"/>
    <property type="evidence" value="ECO:0007669"/>
    <property type="project" value="UniProtKB-ARBA"/>
</dbReference>
<dbReference type="EC" id="3.-.-.-" evidence="3"/>
<feature type="domain" description="Peptidase M20 dimerisation" evidence="2">
    <location>
        <begin position="88"/>
        <end position="182"/>
    </location>
</feature>
<keyword evidence="1 3" id="KW-0378">Hydrolase</keyword>
<gene>
    <name evidence="3" type="primary">yxeP_7</name>
    <name evidence="3" type="ORF">NCTC9177_05213</name>
</gene>
<evidence type="ECO:0000313" key="4">
    <source>
        <dbReference type="Proteomes" id="UP000254545"/>
    </source>
</evidence>
<name>A0A7H4MLV7_KLEVA</name>
<dbReference type="InterPro" id="IPR036264">
    <property type="entry name" value="Bact_exopeptidase_dim_dom"/>
</dbReference>
<dbReference type="NCBIfam" id="TIGR01891">
    <property type="entry name" value="amidohydrolases"/>
    <property type="match status" value="1"/>
</dbReference>
<dbReference type="InterPro" id="IPR011650">
    <property type="entry name" value="Peptidase_M20_dimer"/>
</dbReference>
<dbReference type="SUPFAM" id="SSF53187">
    <property type="entry name" value="Zn-dependent exopeptidases"/>
    <property type="match status" value="1"/>
</dbReference>
<dbReference type="Proteomes" id="UP000254545">
    <property type="component" value="Unassembled WGS sequence"/>
</dbReference>
<dbReference type="GO" id="GO:0050118">
    <property type="term" value="F:N-acetyldiaminopimelate deacetylase activity"/>
    <property type="evidence" value="ECO:0007669"/>
    <property type="project" value="UniProtKB-ARBA"/>
</dbReference>
<dbReference type="PANTHER" id="PTHR11014:SF63">
    <property type="entry name" value="METALLOPEPTIDASE, PUTATIVE (AFU_ORTHOLOGUE AFUA_6G09600)-RELATED"/>
    <property type="match status" value="1"/>
</dbReference>
<dbReference type="Pfam" id="PF01546">
    <property type="entry name" value="Peptidase_M20"/>
    <property type="match status" value="1"/>
</dbReference>
<accession>A0A7H4MLV7</accession>
<comment type="caution">
    <text evidence="3">The sequence shown here is derived from an EMBL/GenBank/DDBJ whole genome shotgun (WGS) entry which is preliminary data.</text>
</comment>
<dbReference type="Pfam" id="PF07687">
    <property type="entry name" value="M20_dimer"/>
    <property type="match status" value="1"/>
</dbReference>
<dbReference type="AlphaFoldDB" id="A0A7H4MLV7"/>
<evidence type="ECO:0000313" key="3">
    <source>
        <dbReference type="EMBL" id="STS91307.1"/>
    </source>
</evidence>
<dbReference type="PANTHER" id="PTHR11014">
    <property type="entry name" value="PEPTIDASE M20 FAMILY MEMBER"/>
    <property type="match status" value="1"/>
</dbReference>
<protein>
    <submittedName>
        <fullName evidence="3">N-acyl-L-amino acid amidohydrolase</fullName>
        <ecNumber evidence="3">3.-.-.-</ecNumber>
    </submittedName>
</protein>
<dbReference type="Gene3D" id="3.30.70.360">
    <property type="match status" value="1"/>
</dbReference>
<evidence type="ECO:0000259" key="2">
    <source>
        <dbReference type="Pfam" id="PF07687"/>
    </source>
</evidence>
<evidence type="ECO:0000256" key="1">
    <source>
        <dbReference type="ARBA" id="ARBA00022801"/>
    </source>
</evidence>
<dbReference type="EMBL" id="UGKR01000003">
    <property type="protein sequence ID" value="STS91307.1"/>
    <property type="molecule type" value="Genomic_DNA"/>
</dbReference>
<dbReference type="Gene3D" id="3.40.630.10">
    <property type="entry name" value="Zn peptidases"/>
    <property type="match status" value="1"/>
</dbReference>
<organism evidence="3 4">
    <name type="scientific">Klebsiella variicola</name>
    <dbReference type="NCBI Taxonomy" id="244366"/>
    <lineage>
        <taxon>Bacteria</taxon>
        <taxon>Pseudomonadati</taxon>
        <taxon>Pseudomonadota</taxon>
        <taxon>Gammaproteobacteria</taxon>
        <taxon>Enterobacterales</taxon>
        <taxon>Enterobacteriaceae</taxon>
        <taxon>Klebsiella/Raoultella group</taxon>
        <taxon>Klebsiella</taxon>
        <taxon>Klebsiella pneumoniae complex</taxon>
    </lineage>
</organism>
<sequence>MHACGHDGHTAMLLAAAAHLAQTRQFSGTVHFVFQPAEENLGGARKMVEEGLFERFPMDAIYALHNWPGIPLGEVALSDGAMMASLDAFEITLRGKSCHAAMPESGADPIVAAAQLIMTLQTIPSRRLSPQDSAVVSITQINGGEAINVLPDTVVLRGTFRCLSNRVRARVRELIESYVATQPQVSDVQGEISWFPGYPVTKNHAQQAQQVREVAVATLGAEAVRWNQAPSMASEDFACMLEVCPGAYFWIGTDGETPSKPLHNASYDFNDALISPGVAMWVALVEKQLPAA</sequence>
<reference evidence="3 4" key="1">
    <citation type="submission" date="2018-06" db="EMBL/GenBank/DDBJ databases">
        <authorList>
            <consortium name="Pathogen Informatics"/>
            <person name="Doyle S."/>
        </authorList>
    </citation>
    <scope>NUCLEOTIDE SEQUENCE [LARGE SCALE GENOMIC DNA]</scope>
    <source>
        <strain evidence="3 4">NCTC9177</strain>
    </source>
</reference>
<dbReference type="SUPFAM" id="SSF55031">
    <property type="entry name" value="Bacterial exopeptidase dimerisation domain"/>
    <property type="match status" value="1"/>
</dbReference>
<dbReference type="InterPro" id="IPR017439">
    <property type="entry name" value="Amidohydrolase"/>
</dbReference>
<dbReference type="InterPro" id="IPR002933">
    <property type="entry name" value="Peptidase_M20"/>
</dbReference>
<proteinExistence type="predicted"/>
<dbReference type="FunFam" id="3.30.70.360:FF:000001">
    <property type="entry name" value="N-acetyldiaminopimelate deacetylase"/>
    <property type="match status" value="1"/>
</dbReference>